<keyword evidence="5" id="KW-1185">Reference proteome</keyword>
<evidence type="ECO:0000256" key="3">
    <source>
        <dbReference type="SAM" id="SignalP"/>
    </source>
</evidence>
<feature type="signal peptide" evidence="3">
    <location>
        <begin position="1"/>
        <end position="31"/>
    </location>
</feature>
<keyword evidence="3" id="KW-0732">Signal</keyword>
<accession>A0A9P3HKV1</accession>
<dbReference type="EMBL" id="BQFW01000014">
    <property type="protein sequence ID" value="GJJ78077.1"/>
    <property type="molecule type" value="Genomic_DNA"/>
</dbReference>
<name>A0A9P3HKV1_9FUNG</name>
<dbReference type="PANTHER" id="PTHR31787">
    <property type="entry name" value="G-PROTEIN-COUPLED RECEPTOR GPCR FAMILY PROTEIN"/>
    <property type="match status" value="1"/>
</dbReference>
<keyword evidence="2" id="KW-1133">Transmembrane helix</keyword>
<gene>
    <name evidence="4" type="ORF">EMPS_10436</name>
</gene>
<feature type="compositionally biased region" description="Low complexity" evidence="1">
    <location>
        <begin position="690"/>
        <end position="701"/>
    </location>
</feature>
<dbReference type="AlphaFoldDB" id="A0A9P3HKV1"/>
<reference evidence="4" key="1">
    <citation type="submission" date="2021-11" db="EMBL/GenBank/DDBJ databases">
        <authorList>
            <person name="Herlambang A."/>
            <person name="Guo Y."/>
            <person name="Takashima Y."/>
            <person name="Nishizawa T."/>
        </authorList>
    </citation>
    <scope>NUCLEOTIDE SEQUENCE</scope>
    <source>
        <strain evidence="4">E1425</strain>
    </source>
</reference>
<dbReference type="PANTHER" id="PTHR31787:SF14">
    <property type="entry name" value="FRIZZLED AND SMOOTHENED-LIKE PROTEIN N-RELATED"/>
    <property type="match status" value="1"/>
</dbReference>
<feature type="region of interest" description="Disordered" evidence="1">
    <location>
        <begin position="581"/>
        <end position="612"/>
    </location>
</feature>
<evidence type="ECO:0000256" key="1">
    <source>
        <dbReference type="SAM" id="MobiDB-lite"/>
    </source>
</evidence>
<evidence type="ECO:0000313" key="4">
    <source>
        <dbReference type="EMBL" id="GJJ78077.1"/>
    </source>
</evidence>
<sequence length="783" mass="85577">MHREVLSPRRSRGKRALLLVCLVLLSTQTLTSWIPSVSAVVPTKTTAEAHPTGAAATTTTVASALATSTNQPTFILPIPSPTATVGNSTAAASCPPPLVPNIYKLVSASCMGACCLPCPASAVFYEPNKLENVYTITSAFRAVSATACALLAGAYLLLPNRRRHPHLIVLLFALLMVPWEGLGTAWLYKKEDLLCKNVYEIADMSNSWFCGVQGIGLQYIVLVMLCLAFFLISNLHFLTVYRSTFIQTHMSKLMVFSFLLPLSLVIPVAIRKKIENPGFGSICFVSSDAASAYFFYPLSAVVCLATLLHLGTIAFMIWASLKANNSSTTNHSLSTVSDSNSQQPTRRRLQTARDISQLLKQQWRPGLFALCLLIIDMIYWLFYFVEAKKLTTVQPTTPWFVNWTTCLAQQAMLSMKSGALTLNPTPAQFKAAGDAAQAACAPVAVKNVPNFVWAAASDMLPALFGIIILIIFGSKMELWQDLRTRLFGSRGGRVEIGGQSTKGGAKIMMKDVNHNSNNNSGQQQYPQKVPDRPHMDFKPYDQGVGFYDEDLLQNENPYSSQTNLAVTSGGPAFGGADAKMNSYNKNSSHQGGYRLDTPEPWKPTVWSSTGADQQDDLYSATFKTASPQLRINTQDYRPYQQTTIARALSPVSPSQSKQFYNSEDIDAAPISLTTPPPTYNNLHPRKTGQSSRSPSSPSSSRAFADGHGPVSPQRNAAVNIGEGQAIVAEASRVRLDYRISSDARQFMASTQLRQQPLFDPMDSTHRAMSPPPALPRKSMARQK</sequence>
<feature type="compositionally biased region" description="Polar residues" evidence="1">
    <location>
        <begin position="581"/>
        <end position="590"/>
    </location>
</feature>
<organism evidence="4 5">
    <name type="scientific">Entomortierella parvispora</name>
    <dbReference type="NCBI Taxonomy" id="205924"/>
    <lineage>
        <taxon>Eukaryota</taxon>
        <taxon>Fungi</taxon>
        <taxon>Fungi incertae sedis</taxon>
        <taxon>Mucoromycota</taxon>
        <taxon>Mortierellomycotina</taxon>
        <taxon>Mortierellomycetes</taxon>
        <taxon>Mortierellales</taxon>
        <taxon>Mortierellaceae</taxon>
        <taxon>Entomortierella</taxon>
    </lineage>
</organism>
<feature type="chain" id="PRO_5040379838" description="G-protein coupled receptors family 2 profile 2 domain-containing protein" evidence="3">
    <location>
        <begin position="32"/>
        <end position="783"/>
    </location>
</feature>
<dbReference type="Gene3D" id="1.20.1070.10">
    <property type="entry name" value="Rhodopsin 7-helix transmembrane proteins"/>
    <property type="match status" value="1"/>
</dbReference>
<dbReference type="InterPro" id="IPR050949">
    <property type="entry name" value="GPCR_Fz/Smo-like"/>
</dbReference>
<evidence type="ECO:0008006" key="6">
    <source>
        <dbReference type="Google" id="ProtNLM"/>
    </source>
</evidence>
<evidence type="ECO:0000313" key="5">
    <source>
        <dbReference type="Proteomes" id="UP000827284"/>
    </source>
</evidence>
<keyword evidence="2" id="KW-0472">Membrane</keyword>
<feature type="region of interest" description="Disordered" evidence="1">
    <location>
        <begin position="748"/>
        <end position="783"/>
    </location>
</feature>
<reference evidence="4" key="2">
    <citation type="journal article" date="2022" name="Microbiol. Resour. Announc.">
        <title>Whole-Genome Sequence of Entomortierella parvispora E1425, a Mucoromycotan Fungus Associated with Burkholderiaceae-Related Endosymbiotic Bacteria.</title>
        <authorList>
            <person name="Herlambang A."/>
            <person name="Guo Y."/>
            <person name="Takashima Y."/>
            <person name="Narisawa K."/>
            <person name="Ohta H."/>
            <person name="Nishizawa T."/>
        </authorList>
    </citation>
    <scope>NUCLEOTIDE SEQUENCE</scope>
    <source>
        <strain evidence="4">E1425</strain>
    </source>
</reference>
<feature type="transmembrane region" description="Helical" evidence="2">
    <location>
        <begin position="139"/>
        <end position="158"/>
    </location>
</feature>
<dbReference type="Proteomes" id="UP000827284">
    <property type="component" value="Unassembled WGS sequence"/>
</dbReference>
<dbReference type="OrthoDB" id="26203at2759"/>
<protein>
    <recommendedName>
        <fullName evidence="6">G-protein coupled receptors family 2 profile 2 domain-containing protein</fullName>
    </recommendedName>
</protein>
<feature type="transmembrane region" description="Helical" evidence="2">
    <location>
        <begin position="294"/>
        <end position="318"/>
    </location>
</feature>
<feature type="region of interest" description="Disordered" evidence="1">
    <location>
        <begin position="668"/>
        <end position="715"/>
    </location>
</feature>
<comment type="caution">
    <text evidence="4">The sequence shown here is derived from an EMBL/GenBank/DDBJ whole genome shotgun (WGS) entry which is preliminary data.</text>
</comment>
<feature type="transmembrane region" description="Helical" evidence="2">
    <location>
        <begin position="217"/>
        <end position="241"/>
    </location>
</feature>
<feature type="transmembrane region" description="Helical" evidence="2">
    <location>
        <begin position="253"/>
        <end position="270"/>
    </location>
</feature>
<feature type="transmembrane region" description="Helical" evidence="2">
    <location>
        <begin position="451"/>
        <end position="473"/>
    </location>
</feature>
<evidence type="ECO:0000256" key="2">
    <source>
        <dbReference type="SAM" id="Phobius"/>
    </source>
</evidence>
<feature type="transmembrane region" description="Helical" evidence="2">
    <location>
        <begin position="366"/>
        <end position="385"/>
    </location>
</feature>
<proteinExistence type="predicted"/>
<feature type="transmembrane region" description="Helical" evidence="2">
    <location>
        <begin position="167"/>
        <end position="188"/>
    </location>
</feature>
<feature type="region of interest" description="Disordered" evidence="1">
    <location>
        <begin position="511"/>
        <end position="536"/>
    </location>
</feature>
<keyword evidence="2" id="KW-0812">Transmembrane</keyword>